<comment type="caution">
    <text evidence="2">The sequence shown here is derived from an EMBL/GenBank/DDBJ whole genome shotgun (WGS) entry which is preliminary data.</text>
</comment>
<evidence type="ECO:0000256" key="1">
    <source>
        <dbReference type="SAM" id="MobiDB-lite"/>
    </source>
</evidence>
<dbReference type="Proteomes" id="UP000316079">
    <property type="component" value="Unassembled WGS sequence"/>
</dbReference>
<name>A0A553QSW2_9TELE</name>
<gene>
    <name evidence="2" type="ORF">DNTS_015603</name>
</gene>
<evidence type="ECO:0000313" key="2">
    <source>
        <dbReference type="EMBL" id="TRY92848.1"/>
    </source>
</evidence>
<sequence>MSLCPAHSVKRESERESACVSEWSQLHYAQWTAREDHLLVDSRSKHVDGGEKQQQISSSRSAGGQPHSGILPSLIVGCLHHIGYQWLGCKQTQSTSSCRDTNEKREWNHSRCHRCSGLHRFSFSPLHCSLEMYGWKTHKAEEASEFENSRAEDSDMLMSG</sequence>
<feature type="compositionally biased region" description="Polar residues" evidence="1">
    <location>
        <begin position="52"/>
        <end position="62"/>
    </location>
</feature>
<keyword evidence="3" id="KW-1185">Reference proteome</keyword>
<protein>
    <submittedName>
        <fullName evidence="2">Uncharacterized protein</fullName>
    </submittedName>
</protein>
<proteinExistence type="predicted"/>
<dbReference type="EMBL" id="SRMA01025596">
    <property type="protein sequence ID" value="TRY92848.1"/>
    <property type="molecule type" value="Genomic_DNA"/>
</dbReference>
<reference evidence="2 3" key="1">
    <citation type="journal article" date="2019" name="Sci. Data">
        <title>Hybrid genome assembly and annotation of Danionella translucida.</title>
        <authorList>
            <person name="Kadobianskyi M."/>
            <person name="Schulze L."/>
            <person name="Schuelke M."/>
            <person name="Judkewitz B."/>
        </authorList>
    </citation>
    <scope>NUCLEOTIDE SEQUENCE [LARGE SCALE GENOMIC DNA]</scope>
    <source>
        <strain evidence="2 3">Bolton</strain>
    </source>
</reference>
<evidence type="ECO:0000313" key="3">
    <source>
        <dbReference type="Proteomes" id="UP000316079"/>
    </source>
</evidence>
<accession>A0A553QSW2</accession>
<feature type="region of interest" description="Disordered" evidence="1">
    <location>
        <begin position="45"/>
        <end position="66"/>
    </location>
</feature>
<dbReference type="AlphaFoldDB" id="A0A553QSW2"/>
<organism evidence="2 3">
    <name type="scientific">Danionella cerebrum</name>
    <dbReference type="NCBI Taxonomy" id="2873325"/>
    <lineage>
        <taxon>Eukaryota</taxon>
        <taxon>Metazoa</taxon>
        <taxon>Chordata</taxon>
        <taxon>Craniata</taxon>
        <taxon>Vertebrata</taxon>
        <taxon>Euteleostomi</taxon>
        <taxon>Actinopterygii</taxon>
        <taxon>Neopterygii</taxon>
        <taxon>Teleostei</taxon>
        <taxon>Ostariophysi</taxon>
        <taxon>Cypriniformes</taxon>
        <taxon>Danionidae</taxon>
        <taxon>Danioninae</taxon>
        <taxon>Danionella</taxon>
    </lineage>
</organism>